<dbReference type="NCBIfam" id="TIGR03347">
    <property type="entry name" value="VI_chp_1"/>
    <property type="match status" value="1"/>
</dbReference>
<accession>A0A1P8WE70</accession>
<gene>
    <name evidence="1" type="ORF">Fuma_01942</name>
</gene>
<keyword evidence="2" id="KW-1185">Reference proteome</keyword>
<name>A0A1P8WE70_9PLAN</name>
<dbReference type="EMBL" id="CP017641">
    <property type="protein sequence ID" value="APZ92332.1"/>
    <property type="molecule type" value="Genomic_DNA"/>
</dbReference>
<dbReference type="KEGG" id="fmr:Fuma_01942"/>
<dbReference type="STRING" id="1891926.Fuma_01942"/>
<evidence type="ECO:0000313" key="1">
    <source>
        <dbReference type="EMBL" id="APZ92332.1"/>
    </source>
</evidence>
<proteinExistence type="predicted"/>
<dbReference type="RefSeq" id="WP_077023969.1">
    <property type="nucleotide sequence ID" value="NZ_CP017641.1"/>
</dbReference>
<reference evidence="1 2" key="1">
    <citation type="journal article" date="2016" name="Front. Microbiol.">
        <title>Fuerstia marisgermanicae gen. nov., sp. nov., an Unusual Member of the Phylum Planctomycetes from the German Wadden Sea.</title>
        <authorList>
            <person name="Kohn T."/>
            <person name="Heuer A."/>
            <person name="Jogler M."/>
            <person name="Vollmers J."/>
            <person name="Boedeker C."/>
            <person name="Bunk B."/>
            <person name="Rast P."/>
            <person name="Borchert D."/>
            <person name="Glockner I."/>
            <person name="Freese H.M."/>
            <person name="Klenk H.P."/>
            <person name="Overmann J."/>
            <person name="Kaster A.K."/>
            <person name="Rohde M."/>
            <person name="Wiegand S."/>
            <person name="Jogler C."/>
        </authorList>
    </citation>
    <scope>NUCLEOTIDE SEQUENCE [LARGE SCALE GENOMIC DNA]</scope>
    <source>
        <strain evidence="1 2">NH11</strain>
    </source>
</reference>
<dbReference type="PANTHER" id="PTHR35564">
    <property type="match status" value="1"/>
</dbReference>
<dbReference type="Proteomes" id="UP000187735">
    <property type="component" value="Chromosome"/>
</dbReference>
<dbReference type="AlphaFoldDB" id="A0A1P8WE70"/>
<dbReference type="Pfam" id="PF06996">
    <property type="entry name" value="T6SS_TssG"/>
    <property type="match status" value="1"/>
</dbReference>
<dbReference type="InterPro" id="IPR010732">
    <property type="entry name" value="T6SS_TssG-like"/>
</dbReference>
<sequence length="371" mass="42184">MAGSGGRPVPDLIQDLLNSPQDFDFFQAVRIIELYVAEGSEQTLTGQIGGDRGPQSEPVAFKALPSLSFPPGQIAALAPRDRKDRAALRSGDATEVPLPLDMTVSFMGLTGPNGVLPSHYTTLLIERSHARYKDHTLREFFDLFNHRSVSLFYRAWEKYHFPYSYERSQQSGEYEDDLFTRCLFSLAGLEIPGLRHRFLFDDQTMVFYGGLFSQRCRNASGLEQIVEHYFQVEAEVIQFCGQWLYLPEDTQSSMPSKQHRDGLNLELGQSAVVGSRVWDVQSRVRIRLGPLTLDEFYEFLPGGQHLECLSEIIRFYLGLELDFDVQLVLRKEDVPPCELSAGPDFQPRLGWNTWMASDSLTKDSEDAVFRF</sequence>
<organism evidence="1 2">
    <name type="scientific">Fuerstiella marisgermanici</name>
    <dbReference type="NCBI Taxonomy" id="1891926"/>
    <lineage>
        <taxon>Bacteria</taxon>
        <taxon>Pseudomonadati</taxon>
        <taxon>Planctomycetota</taxon>
        <taxon>Planctomycetia</taxon>
        <taxon>Planctomycetales</taxon>
        <taxon>Planctomycetaceae</taxon>
        <taxon>Fuerstiella</taxon>
    </lineage>
</organism>
<dbReference type="PANTHER" id="PTHR35564:SF4">
    <property type="entry name" value="CYTOPLASMIC PROTEIN"/>
    <property type="match status" value="1"/>
</dbReference>
<protein>
    <submittedName>
        <fullName evidence="1">Type VI secretion protein, family</fullName>
    </submittedName>
</protein>
<dbReference type="OrthoDB" id="1523296at2"/>
<evidence type="ECO:0000313" key="2">
    <source>
        <dbReference type="Proteomes" id="UP000187735"/>
    </source>
</evidence>